<accession>A0A8X6W2P0</accession>
<dbReference type="Proteomes" id="UP000887159">
    <property type="component" value="Unassembled WGS sequence"/>
</dbReference>
<evidence type="ECO:0000313" key="1">
    <source>
        <dbReference type="EMBL" id="GFY26796.1"/>
    </source>
</evidence>
<gene>
    <name evidence="1" type="ORF">TNCV_4375421</name>
</gene>
<dbReference type="AlphaFoldDB" id="A0A8X6W2P0"/>
<organism evidence="1 2">
    <name type="scientific">Trichonephila clavipes</name>
    <name type="common">Golden silk orbweaver</name>
    <name type="synonym">Nephila clavipes</name>
    <dbReference type="NCBI Taxonomy" id="2585209"/>
    <lineage>
        <taxon>Eukaryota</taxon>
        <taxon>Metazoa</taxon>
        <taxon>Ecdysozoa</taxon>
        <taxon>Arthropoda</taxon>
        <taxon>Chelicerata</taxon>
        <taxon>Arachnida</taxon>
        <taxon>Araneae</taxon>
        <taxon>Araneomorphae</taxon>
        <taxon>Entelegynae</taxon>
        <taxon>Araneoidea</taxon>
        <taxon>Nephilidae</taxon>
        <taxon>Trichonephila</taxon>
    </lineage>
</organism>
<reference evidence="1" key="1">
    <citation type="submission" date="2020-08" db="EMBL/GenBank/DDBJ databases">
        <title>Multicomponent nature underlies the extraordinary mechanical properties of spider dragline silk.</title>
        <authorList>
            <person name="Kono N."/>
            <person name="Nakamura H."/>
            <person name="Mori M."/>
            <person name="Yoshida Y."/>
            <person name="Ohtoshi R."/>
            <person name="Malay A.D."/>
            <person name="Moran D.A.P."/>
            <person name="Tomita M."/>
            <person name="Numata K."/>
            <person name="Arakawa K."/>
        </authorList>
    </citation>
    <scope>NUCLEOTIDE SEQUENCE</scope>
</reference>
<keyword evidence="2" id="KW-1185">Reference proteome</keyword>
<protein>
    <submittedName>
        <fullName evidence="1">Uncharacterized protein</fullName>
    </submittedName>
</protein>
<sequence>MLTLAWYRTMDGGCQLKRYPHYLTNAVVVLFFVKGMKESCQNLKQVGLPDFLLSMAVAFSTMQVTLRLRSVPLPIKRENILEGYGYPTSLPFPPTSRKDLALGSYLEYPLAAKALYI</sequence>
<proteinExistence type="predicted"/>
<evidence type="ECO:0000313" key="2">
    <source>
        <dbReference type="Proteomes" id="UP000887159"/>
    </source>
</evidence>
<name>A0A8X6W2P0_TRICX</name>
<comment type="caution">
    <text evidence="1">The sequence shown here is derived from an EMBL/GenBank/DDBJ whole genome shotgun (WGS) entry which is preliminary data.</text>
</comment>
<dbReference type="EMBL" id="BMAU01021377">
    <property type="protein sequence ID" value="GFY26796.1"/>
    <property type="molecule type" value="Genomic_DNA"/>
</dbReference>